<evidence type="ECO:0000313" key="4">
    <source>
        <dbReference type="Proteomes" id="UP001516023"/>
    </source>
</evidence>
<sequence>MMSSTMTSNAEFCHQRLKQAIRRDVLFLVAGAIAYFIVAYVETHAADAEIRTSLIRSMSSEKYSQKFCRIDTTTVFFNHGECDRLDVNSNSQRNTGILDAGFTLTSHAHRYLSNHRDINDALAMINSMLFSIPLAYVVYVTAWKGDFTLSFRLISTHLFRSLCGWFTYLPPDPEFLMNCSSTADVPSASVPFVTFFSGHIATIVIISNHMYMRKLTTLSVILHTFNWFQALRLLATRGHYSIDLIIGYVVAVFVSDPAGKLGLYYSRRVPLALPSPMETFELLVGVRVTQAIPDSIIEKENKDPPQINDDPHNVQSETSVRVAVEIASQLASKRIFI</sequence>
<feature type="transmembrane region" description="Helical" evidence="1">
    <location>
        <begin position="121"/>
        <end position="142"/>
    </location>
</feature>
<dbReference type="Proteomes" id="UP001516023">
    <property type="component" value="Unassembled WGS sequence"/>
</dbReference>
<name>A0ABD3PKZ6_9STRA</name>
<gene>
    <name evidence="3" type="ORF">HJC23_002883</name>
</gene>
<dbReference type="InterPro" id="IPR056361">
    <property type="entry name" value="AtPDCT1_2_TM_dom"/>
</dbReference>
<dbReference type="AlphaFoldDB" id="A0ABD3PKZ6"/>
<feature type="transmembrane region" description="Helical" evidence="1">
    <location>
        <begin position="149"/>
        <end position="168"/>
    </location>
</feature>
<feature type="domain" description="AtPDCT1/2 transmembrane" evidence="2">
    <location>
        <begin position="98"/>
        <end position="256"/>
    </location>
</feature>
<accession>A0ABD3PKZ6</accession>
<keyword evidence="4" id="KW-1185">Reference proteome</keyword>
<dbReference type="InterPro" id="IPR055311">
    <property type="entry name" value="PDCT1/2-like"/>
</dbReference>
<organism evidence="3 4">
    <name type="scientific">Cyclotella cryptica</name>
    <dbReference type="NCBI Taxonomy" id="29204"/>
    <lineage>
        <taxon>Eukaryota</taxon>
        <taxon>Sar</taxon>
        <taxon>Stramenopiles</taxon>
        <taxon>Ochrophyta</taxon>
        <taxon>Bacillariophyta</taxon>
        <taxon>Coscinodiscophyceae</taxon>
        <taxon>Thalassiosirophycidae</taxon>
        <taxon>Stephanodiscales</taxon>
        <taxon>Stephanodiscaceae</taxon>
        <taxon>Cyclotella</taxon>
    </lineage>
</organism>
<comment type="caution">
    <text evidence="3">The sequence shown here is derived from an EMBL/GenBank/DDBJ whole genome shotgun (WGS) entry which is preliminary data.</text>
</comment>
<dbReference type="Pfam" id="PF24788">
    <property type="entry name" value="AtPDCT1_2"/>
    <property type="match status" value="1"/>
</dbReference>
<keyword evidence="1" id="KW-1133">Transmembrane helix</keyword>
<keyword evidence="1" id="KW-0812">Transmembrane</keyword>
<dbReference type="PANTHER" id="PTHR34674:SF1">
    <property type="entry name" value="PHOSPHATIDYLCHOLINE:DIACYLGLYCEROL CHOLINEPHOSPHOTRANSFERASE 1-RELATED"/>
    <property type="match status" value="1"/>
</dbReference>
<protein>
    <recommendedName>
        <fullName evidence="2">AtPDCT1/2 transmembrane domain-containing protein</fullName>
    </recommendedName>
</protein>
<evidence type="ECO:0000259" key="2">
    <source>
        <dbReference type="Pfam" id="PF24788"/>
    </source>
</evidence>
<feature type="transmembrane region" description="Helical" evidence="1">
    <location>
        <begin position="188"/>
        <end position="206"/>
    </location>
</feature>
<dbReference type="EMBL" id="JABMIG020000158">
    <property type="protein sequence ID" value="KAL3788309.1"/>
    <property type="molecule type" value="Genomic_DNA"/>
</dbReference>
<dbReference type="PANTHER" id="PTHR34674">
    <property type="entry name" value="PHOSPHATIDYLCHOLINE:DIACYLGLYCEROL CHOLINEPHOSPHOTRANSFERASE 1-RELATED"/>
    <property type="match status" value="1"/>
</dbReference>
<reference evidence="3 4" key="1">
    <citation type="journal article" date="2020" name="G3 (Bethesda)">
        <title>Improved Reference Genome for Cyclotella cryptica CCMP332, a Model for Cell Wall Morphogenesis, Salinity Adaptation, and Lipid Production in Diatoms (Bacillariophyta).</title>
        <authorList>
            <person name="Roberts W.R."/>
            <person name="Downey K.M."/>
            <person name="Ruck E.C."/>
            <person name="Traller J.C."/>
            <person name="Alverson A.J."/>
        </authorList>
    </citation>
    <scope>NUCLEOTIDE SEQUENCE [LARGE SCALE GENOMIC DNA]</scope>
    <source>
        <strain evidence="3 4">CCMP332</strain>
    </source>
</reference>
<keyword evidence="1" id="KW-0472">Membrane</keyword>
<proteinExistence type="predicted"/>
<feature type="transmembrane region" description="Helical" evidence="1">
    <location>
        <begin position="25"/>
        <end position="41"/>
    </location>
</feature>
<evidence type="ECO:0000256" key="1">
    <source>
        <dbReference type="SAM" id="Phobius"/>
    </source>
</evidence>
<evidence type="ECO:0000313" key="3">
    <source>
        <dbReference type="EMBL" id="KAL3788309.1"/>
    </source>
</evidence>